<reference evidence="1 2" key="1">
    <citation type="submission" date="2015-11" db="EMBL/GenBank/DDBJ databases">
        <title>Genomic analysis of 38 Legionella species identifies large and diverse effector repertoires.</title>
        <authorList>
            <person name="Burstein D."/>
            <person name="Amaro F."/>
            <person name="Zusman T."/>
            <person name="Lifshitz Z."/>
            <person name="Cohen O."/>
            <person name="Gilbert J.A."/>
            <person name="Pupko T."/>
            <person name="Shuman H.A."/>
            <person name="Segal G."/>
        </authorList>
    </citation>
    <scope>NUCLEOTIDE SEQUENCE [LARGE SCALE GENOMIC DNA]</scope>
    <source>
        <strain evidence="1 2">ATCC 49506</strain>
    </source>
</reference>
<evidence type="ECO:0000313" key="1">
    <source>
        <dbReference type="EMBL" id="KTD36494.1"/>
    </source>
</evidence>
<proteinExistence type="predicted"/>
<dbReference type="Proteomes" id="UP000054725">
    <property type="component" value="Unassembled WGS sequence"/>
</dbReference>
<gene>
    <name evidence="1" type="ORF">Lnau_1478</name>
</gene>
<comment type="caution">
    <text evidence="1">The sequence shown here is derived from an EMBL/GenBank/DDBJ whole genome shotgun (WGS) entry which is preliminary data.</text>
</comment>
<protein>
    <submittedName>
        <fullName evidence="1">Uncharacterized protein</fullName>
    </submittedName>
</protein>
<evidence type="ECO:0000313" key="2">
    <source>
        <dbReference type="Proteomes" id="UP000054725"/>
    </source>
</evidence>
<sequence length="90" mass="10069">MACVSKACPEALRGEPFATLRDSAARFLSANGINKNINELNSLFNVVGIKQNRTVKKLKTLQSSSTKPYENHLQQRFVISATCFPWKRAI</sequence>
<dbReference type="EMBL" id="LNYO01000013">
    <property type="protein sequence ID" value="KTD36494.1"/>
    <property type="molecule type" value="Genomic_DNA"/>
</dbReference>
<accession>A0A0W0WW00</accession>
<name>A0A0W0WW00_9GAMM</name>
<organism evidence="1 2">
    <name type="scientific">Legionella nautarum</name>
    <dbReference type="NCBI Taxonomy" id="45070"/>
    <lineage>
        <taxon>Bacteria</taxon>
        <taxon>Pseudomonadati</taxon>
        <taxon>Pseudomonadota</taxon>
        <taxon>Gammaproteobacteria</taxon>
        <taxon>Legionellales</taxon>
        <taxon>Legionellaceae</taxon>
        <taxon>Legionella</taxon>
    </lineage>
</organism>
<keyword evidence="2" id="KW-1185">Reference proteome</keyword>
<dbReference type="AlphaFoldDB" id="A0A0W0WW00"/>